<evidence type="ECO:0000313" key="2">
    <source>
        <dbReference type="Proteomes" id="UP000217348"/>
    </source>
</evidence>
<dbReference type="InterPro" id="IPR046228">
    <property type="entry name" value="DUF6261"/>
</dbReference>
<protein>
    <submittedName>
        <fullName evidence="1">Uncharacterized protein</fullName>
    </submittedName>
</protein>
<proteinExistence type="predicted"/>
<dbReference type="OrthoDB" id="2233316at2"/>
<reference evidence="2" key="1">
    <citation type="submission" date="2017-06" db="EMBL/GenBank/DDBJ databases">
        <title>Capnocytophaga spp. assemblies.</title>
        <authorList>
            <person name="Gulvik C.A."/>
        </authorList>
    </citation>
    <scope>NUCLEOTIDE SEQUENCE [LARGE SCALE GENOMIC DNA]</scope>
    <source>
        <strain evidence="2">H2177</strain>
    </source>
</reference>
<organism evidence="1 2">
    <name type="scientific">Capnocytophaga stomatis</name>
    <dbReference type="NCBI Taxonomy" id="1848904"/>
    <lineage>
        <taxon>Bacteria</taxon>
        <taxon>Pseudomonadati</taxon>
        <taxon>Bacteroidota</taxon>
        <taxon>Flavobacteriia</taxon>
        <taxon>Flavobacteriales</taxon>
        <taxon>Flavobacteriaceae</taxon>
        <taxon>Capnocytophaga</taxon>
    </lineage>
</organism>
<gene>
    <name evidence="1" type="ORF">CGC58_04020</name>
</gene>
<dbReference type="KEGG" id="csto:CGC58_04020"/>
<dbReference type="Proteomes" id="UP000217348">
    <property type="component" value="Chromosome"/>
</dbReference>
<dbReference type="EMBL" id="CP022387">
    <property type="protein sequence ID" value="ATA88959.1"/>
    <property type="molecule type" value="Genomic_DNA"/>
</dbReference>
<sequence>MKNYKLTSIHLSGLKNTEFAQLLVRFFEDFETSGLDLETDTDFKRLFELIKSKKPTFDEALDQVRGSEESDKIKKADKERDNLLKSLRSATNAYKYSNNQKEKDAFATVSLLLSEYKNVENDGYEQATYRLSNLTERLQNEEYKEAVKELSLGKFVANLAEANRKFNEVFSIRSSKAIQKPSYNVKELRKELTNIYKDLADYTFILARIRNDDFFTKALGVINNGRKYFADTIIARRNAAKTNSKKDKNKPEEQ</sequence>
<dbReference type="RefSeq" id="WP_095895225.1">
    <property type="nucleotide sequence ID" value="NZ_CP022387.1"/>
</dbReference>
<evidence type="ECO:0000313" key="1">
    <source>
        <dbReference type="EMBL" id="ATA88959.1"/>
    </source>
</evidence>
<name>A0A250FUV6_9FLAO</name>
<dbReference type="Pfam" id="PF19775">
    <property type="entry name" value="DUF6261"/>
    <property type="match status" value="1"/>
</dbReference>
<dbReference type="AlphaFoldDB" id="A0A250FUV6"/>
<accession>A0A250FUV6</accession>